<dbReference type="InterPro" id="IPR002800">
    <property type="entry name" value="Rv2949c-like"/>
</dbReference>
<evidence type="ECO:0000313" key="1">
    <source>
        <dbReference type="EMBL" id="QCI05161.1"/>
    </source>
</evidence>
<dbReference type="SUPFAM" id="SSF64288">
    <property type="entry name" value="Chorismate lyase-like"/>
    <property type="match status" value="1"/>
</dbReference>
<protein>
    <submittedName>
        <fullName evidence="1">Uncharacterized protein</fullName>
    </submittedName>
</protein>
<organism evidence="1">
    <name type="scientific">Centroceras clavulatum</name>
    <dbReference type="NCBI Taxonomy" id="159503"/>
    <lineage>
        <taxon>Eukaryota</taxon>
        <taxon>Rhodophyta</taxon>
        <taxon>Florideophyceae</taxon>
        <taxon>Rhodymeniophycidae</taxon>
        <taxon>Ceramiales</taxon>
        <taxon>Ceramiaceae</taxon>
        <taxon>Centroceras</taxon>
    </lineage>
</organism>
<reference evidence="1" key="1">
    <citation type="journal article" date="2019" name="Mol. Phylogenet. Evol.">
        <title>Morphological evolution and classification of the red algal order Ceramiales inferred using plastid phylogenomics.</title>
        <authorList>
            <person name="Diaz-Tapia P."/>
            <person name="Pasella M.M."/>
            <person name="Verbruggen H."/>
            <person name="Maggs C.A."/>
        </authorList>
    </citation>
    <scope>NUCLEOTIDE SEQUENCE</scope>
    <source>
        <strain evidence="1">HV6547_2</strain>
    </source>
</reference>
<keyword evidence="1" id="KW-0934">Plastid</keyword>
<name>A0A4D6WQZ1_9FLOR</name>
<reference evidence="1" key="2">
    <citation type="submission" date="2019-04" db="EMBL/GenBank/DDBJ databases">
        <authorList>
            <person name="Pasella M."/>
        </authorList>
    </citation>
    <scope>NUCLEOTIDE SEQUENCE</scope>
    <source>
        <strain evidence="1">HV6547_2</strain>
    </source>
</reference>
<dbReference type="InterPro" id="IPR028978">
    <property type="entry name" value="Chorismate_lyase_/UTRA_dom_sf"/>
</dbReference>
<dbReference type="Gene3D" id="3.40.1410.10">
    <property type="entry name" value="Chorismate lyase-like"/>
    <property type="match status" value="1"/>
</dbReference>
<geneLocation type="plastid" evidence="1"/>
<sequence length="182" mass="21866">MNINLSKKFHTIFKIKLNPKNKLYQNFDNYIPKEWQSIIINDGSFTQNLNSLFINPTKITMSQKYSIIFPEKLINIRNVWLENDSNNKVTFAKSIWIINKDYCKYNKIFNTIPIGYSLINFEVDIYKNLQEIFCGYCYDLEKRLQSKEIIWGRKYQIFYPNQSSVTIEEYFTPKLVKVFTFI</sequence>
<dbReference type="AlphaFoldDB" id="A0A4D6WQZ1"/>
<dbReference type="Pfam" id="PF01947">
    <property type="entry name" value="Rv2949c-like"/>
    <property type="match status" value="1"/>
</dbReference>
<accession>A0A4D6WQZ1</accession>
<proteinExistence type="predicted"/>
<dbReference type="EMBL" id="MK814618">
    <property type="protein sequence ID" value="QCI05161.1"/>
    <property type="molecule type" value="Genomic_DNA"/>
</dbReference>
<gene>
    <name evidence="1" type="primary">ycf21</name>
</gene>